<organism evidence="1 2">
    <name type="scientific">Purpureocillium lilacinum</name>
    <name type="common">Paecilomyces lilacinus</name>
    <dbReference type="NCBI Taxonomy" id="33203"/>
    <lineage>
        <taxon>Eukaryota</taxon>
        <taxon>Fungi</taxon>
        <taxon>Dikarya</taxon>
        <taxon>Ascomycota</taxon>
        <taxon>Pezizomycotina</taxon>
        <taxon>Sordariomycetes</taxon>
        <taxon>Hypocreomycetidae</taxon>
        <taxon>Hypocreales</taxon>
        <taxon>Ophiocordycipitaceae</taxon>
        <taxon>Purpureocillium</taxon>
    </lineage>
</organism>
<accession>A0ACC4DSP7</accession>
<sequence length="110" mass="12173">MRPLYATAVGLLPLGATGQEYRDSSMRVQRTSILGDCAHLSKECRTAQTEVKGTVADYHAKLVDRLPDDAVCKDGEYIACYRLPSRRQGSASISKDCHKELSVPKVKFEL</sequence>
<evidence type="ECO:0000313" key="2">
    <source>
        <dbReference type="Proteomes" id="UP001638806"/>
    </source>
</evidence>
<protein>
    <submittedName>
        <fullName evidence="1">Uncharacterized protein</fullName>
    </submittedName>
</protein>
<gene>
    <name evidence="1" type="ORF">ACCO45_007563</name>
</gene>
<reference evidence="1" key="1">
    <citation type="submission" date="2024-12" db="EMBL/GenBank/DDBJ databases">
        <title>Comparative genomics and development of molecular markers within Purpureocillium lilacinum and among Purpureocillium species.</title>
        <authorList>
            <person name="Yeh Z.-Y."/>
            <person name="Ni N.-T."/>
            <person name="Lo P.-H."/>
            <person name="Mushyakhwo K."/>
            <person name="Lin C.-F."/>
            <person name="Nai Y.-S."/>
        </authorList>
    </citation>
    <scope>NUCLEOTIDE SEQUENCE</scope>
    <source>
        <strain evidence="1">NCHU-NPUST-175</strain>
    </source>
</reference>
<proteinExistence type="predicted"/>
<dbReference type="EMBL" id="JBGNUJ010000006">
    <property type="protein sequence ID" value="KAL3959401.1"/>
    <property type="molecule type" value="Genomic_DNA"/>
</dbReference>
<evidence type="ECO:0000313" key="1">
    <source>
        <dbReference type="EMBL" id="KAL3959401.1"/>
    </source>
</evidence>
<dbReference type="Proteomes" id="UP001638806">
    <property type="component" value="Unassembled WGS sequence"/>
</dbReference>
<keyword evidence="2" id="KW-1185">Reference proteome</keyword>
<comment type="caution">
    <text evidence="1">The sequence shown here is derived from an EMBL/GenBank/DDBJ whole genome shotgun (WGS) entry which is preliminary data.</text>
</comment>
<name>A0ACC4DSP7_PURLI</name>